<protein>
    <submittedName>
        <fullName evidence="2">Uncharacterized protein</fullName>
    </submittedName>
</protein>
<keyword evidence="3" id="KW-1185">Reference proteome</keyword>
<dbReference type="Proteomes" id="UP001295684">
    <property type="component" value="Unassembled WGS sequence"/>
</dbReference>
<feature type="transmembrane region" description="Helical" evidence="1">
    <location>
        <begin position="702"/>
        <end position="722"/>
    </location>
</feature>
<evidence type="ECO:0000313" key="3">
    <source>
        <dbReference type="Proteomes" id="UP001295684"/>
    </source>
</evidence>
<dbReference type="CDD" id="cd00064">
    <property type="entry name" value="FU"/>
    <property type="match status" value="1"/>
</dbReference>
<proteinExistence type="predicted"/>
<dbReference type="SUPFAM" id="SSF57184">
    <property type="entry name" value="Growth factor receptor domain"/>
    <property type="match status" value="1"/>
</dbReference>
<comment type="caution">
    <text evidence="2">The sequence shown here is derived from an EMBL/GenBank/DDBJ whole genome shotgun (WGS) entry which is preliminary data.</text>
</comment>
<dbReference type="SUPFAM" id="SSF101908">
    <property type="entry name" value="Putative isomerase YbhE"/>
    <property type="match status" value="1"/>
</dbReference>
<feature type="transmembrane region" description="Helical" evidence="1">
    <location>
        <begin position="510"/>
        <end position="531"/>
    </location>
</feature>
<dbReference type="InterPro" id="IPR006212">
    <property type="entry name" value="Furin_repeat"/>
</dbReference>
<dbReference type="AlphaFoldDB" id="A0AAD1TYW2"/>
<reference evidence="2" key="1">
    <citation type="submission" date="2023-07" db="EMBL/GenBank/DDBJ databases">
        <authorList>
            <consortium name="AG Swart"/>
            <person name="Singh M."/>
            <person name="Singh A."/>
            <person name="Seah K."/>
            <person name="Emmerich C."/>
        </authorList>
    </citation>
    <scope>NUCLEOTIDE SEQUENCE</scope>
    <source>
        <strain evidence="2">DP1</strain>
    </source>
</reference>
<evidence type="ECO:0000256" key="1">
    <source>
        <dbReference type="SAM" id="Phobius"/>
    </source>
</evidence>
<dbReference type="InterPro" id="IPR009030">
    <property type="entry name" value="Growth_fac_rcpt_cys_sf"/>
</dbReference>
<feature type="transmembrane region" description="Helical" evidence="1">
    <location>
        <begin position="620"/>
        <end position="638"/>
    </location>
</feature>
<gene>
    <name evidence="2" type="ORF">ECRASSUSDP1_LOCUS255</name>
</gene>
<feature type="transmembrane region" description="Helical" evidence="1">
    <location>
        <begin position="804"/>
        <end position="823"/>
    </location>
</feature>
<sequence length="964" mass="106074">MTWVLSKQIHIHKNAIAVHSSEANLIASGYSECNIVKIDGSTGTITEQLMIGSAVQCASLTFSNDNSNIYVTGKFSSTPHIFKLGYADFSSTTISSASLALNSVYSVHSYLNSGQEFLVISGSITSPSQAYSLISVEYETSTQMWSKKLQCPSACVITGTNNALVVNSLSKVFNFFSDTKPLMVVTNLSDGSLVGSYIAGFFQSGLEVSGTVFSTSFNKVFILIKYDNGAYKIEYDPAEETFSNSYISTTIIPGWILEVGGHTIIGSGVPSDIQVIGISRLASNGIYGINTAISFTSVGDSFTSTIGYSYTSDVTIYVSSSLSSMSKDVSDVKANNLPTANPSSALDFVSEVIFQGGDYILNTTIGTSGNIGNFFPCSITGATSVSSTIEPHSNGQPKPSWVTIGGDSLSFDYSTPLSGGGQTFYFTGKSIISGQVFLRNVEINIAEASSNPTSDPVEGSTSENCKISHCQTCSSSVCTVCSEGYSLTNLNTCVKSSGEAKIDGSLNVNFSLVISGFVGAITSSMVSGIIFQTSSQNIWALLNQYQLFLMIPFLIVKLPSEFRRILQALQFSFVDMNFLNSKSLQGVKKIIDQIDYENPYNEFCESEYESGSAFVNCLDIIVSLCGIIFLNLIAHLSIELFCKQQRRGSSSKVYRLVSLLFYFKFYLRFLLESFLFICLVSVSEFFRVIEAKNHPLSYCLNFGIIILLLAFVSLVFSCYAFLKNPHKNNYISELFEGLKLNKFAQIHSFIFLARRVLVVLIIVSMRNAGVISRLCMFICLQFFALSLTVFFKPHDTKAGNIVEIINEACYFAIILLIICIQNTKSVVLDEILNRSIFLNTFMVLCVSLANLLYLSIRHYLSKKRRNKIKPITKKVMVQTGQNLNEDKNHPHCLDCRPNNLKRKIKIPETTNSSNRDMSIFTDRKLMTGGFGRLHIDGCHFMSPTSRKGRQSSKKVCKSFKDCQI</sequence>
<feature type="transmembrane region" description="Helical" evidence="1">
    <location>
        <begin position="743"/>
        <end position="764"/>
    </location>
</feature>
<keyword evidence="1" id="KW-1133">Transmembrane helix</keyword>
<dbReference type="EMBL" id="CAMPGE010000237">
    <property type="protein sequence ID" value="CAI2358971.1"/>
    <property type="molecule type" value="Genomic_DNA"/>
</dbReference>
<feature type="transmembrane region" description="Helical" evidence="1">
    <location>
        <begin position="770"/>
        <end position="792"/>
    </location>
</feature>
<name>A0AAD1TYW2_EUPCR</name>
<organism evidence="2 3">
    <name type="scientific">Euplotes crassus</name>
    <dbReference type="NCBI Taxonomy" id="5936"/>
    <lineage>
        <taxon>Eukaryota</taxon>
        <taxon>Sar</taxon>
        <taxon>Alveolata</taxon>
        <taxon>Ciliophora</taxon>
        <taxon>Intramacronucleata</taxon>
        <taxon>Spirotrichea</taxon>
        <taxon>Hypotrichia</taxon>
        <taxon>Euplotida</taxon>
        <taxon>Euplotidae</taxon>
        <taxon>Moneuplotes</taxon>
    </lineage>
</organism>
<feature type="transmembrane region" description="Helical" evidence="1">
    <location>
        <begin position="538"/>
        <end position="556"/>
    </location>
</feature>
<keyword evidence="1" id="KW-0812">Transmembrane</keyword>
<keyword evidence="1" id="KW-0472">Membrane</keyword>
<feature type="transmembrane region" description="Helical" evidence="1">
    <location>
        <begin position="835"/>
        <end position="856"/>
    </location>
</feature>
<evidence type="ECO:0000313" key="2">
    <source>
        <dbReference type="EMBL" id="CAI2358971.1"/>
    </source>
</evidence>
<feature type="transmembrane region" description="Helical" evidence="1">
    <location>
        <begin position="659"/>
        <end position="682"/>
    </location>
</feature>
<accession>A0AAD1TYW2</accession>